<keyword evidence="2" id="KW-0812">Transmembrane</keyword>
<evidence type="ECO:0000313" key="4">
    <source>
        <dbReference type="Proteomes" id="UP000664203"/>
    </source>
</evidence>
<protein>
    <submittedName>
        <fullName evidence="3">Uncharacterized protein</fullName>
    </submittedName>
</protein>
<feature type="region of interest" description="Disordered" evidence="1">
    <location>
        <begin position="226"/>
        <end position="247"/>
    </location>
</feature>
<evidence type="ECO:0000256" key="2">
    <source>
        <dbReference type="SAM" id="Phobius"/>
    </source>
</evidence>
<evidence type="ECO:0000256" key="1">
    <source>
        <dbReference type="SAM" id="MobiDB-lite"/>
    </source>
</evidence>
<proteinExistence type="predicted"/>
<dbReference type="Proteomes" id="UP000664203">
    <property type="component" value="Unassembled WGS sequence"/>
</dbReference>
<sequence>MTSQATCYYPDKSIATGFELCNSTLAGPNSAGSACCTAGDVCTTGGYCLNSLYYPYRGACTDKSWDSDNCASECLDVAPFRTIAAVPCGDSGNFNGEFCCSLVGNINCCNATFGNVFGKPYAPAVLAATTVNDTSGTSTTSVTTVTAQPATHSSSDATKVGVGVGVPLGILLLLSLVFAAWTERRRRRDRERVVGDPGMSGGQWRHEKAYAGSQAYDMNGLRHEVESGERRMPELGDGEVHEAGGML</sequence>
<reference evidence="3" key="1">
    <citation type="submission" date="2021-03" db="EMBL/GenBank/DDBJ databases">
        <authorList>
            <person name="Tagirdzhanova G."/>
        </authorList>
    </citation>
    <scope>NUCLEOTIDE SEQUENCE</scope>
</reference>
<dbReference type="EMBL" id="CAJPDR010000067">
    <property type="protein sequence ID" value="CAF9914008.1"/>
    <property type="molecule type" value="Genomic_DNA"/>
</dbReference>
<keyword evidence="4" id="KW-1185">Reference proteome</keyword>
<organism evidence="3 4">
    <name type="scientific">Alectoria fallacina</name>
    <dbReference type="NCBI Taxonomy" id="1903189"/>
    <lineage>
        <taxon>Eukaryota</taxon>
        <taxon>Fungi</taxon>
        <taxon>Dikarya</taxon>
        <taxon>Ascomycota</taxon>
        <taxon>Pezizomycotina</taxon>
        <taxon>Lecanoromycetes</taxon>
        <taxon>OSLEUM clade</taxon>
        <taxon>Lecanoromycetidae</taxon>
        <taxon>Lecanorales</taxon>
        <taxon>Lecanorineae</taxon>
        <taxon>Parmeliaceae</taxon>
        <taxon>Alectoria</taxon>
    </lineage>
</organism>
<dbReference type="AlphaFoldDB" id="A0A8H3F1F1"/>
<comment type="caution">
    <text evidence="3">The sequence shown here is derived from an EMBL/GenBank/DDBJ whole genome shotgun (WGS) entry which is preliminary data.</text>
</comment>
<feature type="transmembrane region" description="Helical" evidence="2">
    <location>
        <begin position="160"/>
        <end position="182"/>
    </location>
</feature>
<name>A0A8H3F1F1_9LECA</name>
<gene>
    <name evidence="3" type="ORF">ALECFALPRED_009205</name>
</gene>
<evidence type="ECO:0000313" key="3">
    <source>
        <dbReference type="EMBL" id="CAF9914008.1"/>
    </source>
</evidence>
<keyword evidence="2" id="KW-0472">Membrane</keyword>
<dbReference type="OrthoDB" id="5215637at2759"/>
<keyword evidence="2" id="KW-1133">Transmembrane helix</keyword>
<feature type="region of interest" description="Disordered" evidence="1">
    <location>
        <begin position="187"/>
        <end position="206"/>
    </location>
</feature>
<accession>A0A8H3F1F1</accession>